<reference evidence="8" key="1">
    <citation type="submission" date="2016-11" db="EMBL/GenBank/DDBJ databases">
        <authorList>
            <person name="Varghese N."/>
            <person name="Submissions S."/>
        </authorList>
    </citation>
    <scope>NUCLEOTIDE SEQUENCE [LARGE SCALE GENOMIC DNA]</scope>
    <source>
        <strain evidence="8">DSM 17957</strain>
    </source>
</reference>
<keyword evidence="5 6" id="KW-0472">Membrane</keyword>
<evidence type="ECO:0000256" key="4">
    <source>
        <dbReference type="ARBA" id="ARBA00022989"/>
    </source>
</evidence>
<keyword evidence="2 6" id="KW-0812">Transmembrane</keyword>
<comment type="subcellular location">
    <subcellularLocation>
        <location evidence="1">Membrane</location>
        <topology evidence="1">Multi-pass membrane protein</topology>
    </subcellularLocation>
</comment>
<feature type="transmembrane region" description="Helical" evidence="6">
    <location>
        <begin position="201"/>
        <end position="218"/>
    </location>
</feature>
<feature type="transmembrane region" description="Helical" evidence="6">
    <location>
        <begin position="299"/>
        <end position="325"/>
    </location>
</feature>
<name>A0A1M6FVX7_9FIRM</name>
<keyword evidence="8" id="KW-1185">Reference proteome</keyword>
<dbReference type="GO" id="GO:0032153">
    <property type="term" value="C:cell division site"/>
    <property type="evidence" value="ECO:0007669"/>
    <property type="project" value="TreeGrafter"/>
</dbReference>
<feature type="transmembrane region" description="Helical" evidence="6">
    <location>
        <begin position="179"/>
        <end position="196"/>
    </location>
</feature>
<dbReference type="AlphaFoldDB" id="A0A1M6FVX7"/>
<accession>A0A1M6FVX7</accession>
<dbReference type="GO" id="GO:0005886">
    <property type="term" value="C:plasma membrane"/>
    <property type="evidence" value="ECO:0007669"/>
    <property type="project" value="TreeGrafter"/>
</dbReference>
<dbReference type="EMBL" id="FQZV01000012">
    <property type="protein sequence ID" value="SHJ01759.1"/>
    <property type="molecule type" value="Genomic_DNA"/>
</dbReference>
<feature type="transmembrane region" description="Helical" evidence="6">
    <location>
        <begin position="36"/>
        <end position="55"/>
    </location>
</feature>
<keyword evidence="3" id="KW-0133">Cell shape</keyword>
<dbReference type="OrthoDB" id="9812661at2"/>
<feature type="transmembrane region" description="Helical" evidence="6">
    <location>
        <begin position="374"/>
        <end position="395"/>
    </location>
</feature>
<evidence type="ECO:0000313" key="7">
    <source>
        <dbReference type="EMBL" id="SHJ01759.1"/>
    </source>
</evidence>
<evidence type="ECO:0000256" key="1">
    <source>
        <dbReference type="ARBA" id="ARBA00004141"/>
    </source>
</evidence>
<gene>
    <name evidence="7" type="ORF">SAMN02745975_01108</name>
</gene>
<evidence type="ECO:0000256" key="2">
    <source>
        <dbReference type="ARBA" id="ARBA00022692"/>
    </source>
</evidence>
<feature type="transmembrane region" description="Helical" evidence="6">
    <location>
        <begin position="92"/>
        <end position="109"/>
    </location>
</feature>
<feature type="transmembrane region" description="Helical" evidence="6">
    <location>
        <begin position="61"/>
        <end position="80"/>
    </location>
</feature>
<proteinExistence type="predicted"/>
<evidence type="ECO:0000256" key="6">
    <source>
        <dbReference type="SAM" id="Phobius"/>
    </source>
</evidence>
<feature type="transmembrane region" description="Helical" evidence="6">
    <location>
        <begin position="121"/>
        <end position="137"/>
    </location>
</feature>
<organism evidence="7 8">
    <name type="scientific">Geosporobacter subterraneus DSM 17957</name>
    <dbReference type="NCBI Taxonomy" id="1121919"/>
    <lineage>
        <taxon>Bacteria</taxon>
        <taxon>Bacillati</taxon>
        <taxon>Bacillota</taxon>
        <taxon>Clostridia</taxon>
        <taxon>Peptostreptococcales</taxon>
        <taxon>Thermotaleaceae</taxon>
        <taxon>Geosporobacter</taxon>
    </lineage>
</organism>
<dbReference type="GO" id="GO:0015648">
    <property type="term" value="F:lipid-linked peptidoglycan transporter activity"/>
    <property type="evidence" value="ECO:0007669"/>
    <property type="project" value="TreeGrafter"/>
</dbReference>
<dbReference type="GO" id="GO:0051301">
    <property type="term" value="P:cell division"/>
    <property type="evidence" value="ECO:0007669"/>
    <property type="project" value="UniProtKB-KW"/>
</dbReference>
<dbReference type="InterPro" id="IPR001182">
    <property type="entry name" value="FtsW/RodA"/>
</dbReference>
<protein>
    <submittedName>
        <fullName evidence="7">Cell division protein FtsW, lipid II flippase</fullName>
    </submittedName>
</protein>
<keyword evidence="7" id="KW-0131">Cell cycle</keyword>
<dbReference type="PANTHER" id="PTHR30474:SF3">
    <property type="entry name" value="PEPTIDOGLYCAN GLYCOSYLTRANSFERASE RODA"/>
    <property type="match status" value="1"/>
</dbReference>
<sequence length="415" mass="47468">MLKKIFSYKNPQNLIVLMNILALVLLFLYKDQYDRLILISGVLLMFIIYISNFILLKTSSGDHYIFLIMGMLVSIGIIMIYRINSTIGFKQIVWFGISMIAYFLAYMIVKKGKGWQRWTRYYAAGSLILFLLTLVFGTKIKGATNWIRIGNHSFQPAEMIKLVFVFFLASYYVNKDRLLNKYVFLGIVYAHMAFLFVQRDLGTAMLFFLVFMTIFYIYEEDRKLIYYNLLGAGVTAFFSFLAVNHVRIRVETWIDPWRFIDNKGYQITQSLFAIGTGGFFGTGVGLGHPEFIPEVHTDFIFSAICEEMGIFGGIAVIMLFLILVYRGFKIALNQQNQFFRIVALGITAMLGFQAFIIMGGVMKLIPLTGVTLPFVSYGGSSLLSSFAALGILQVASEEIESEQEEEHEHRIQEDH</sequence>
<dbReference type="RefSeq" id="WP_110940360.1">
    <property type="nucleotide sequence ID" value="NZ_FQZV01000012.1"/>
</dbReference>
<feature type="transmembrane region" description="Helical" evidence="6">
    <location>
        <begin position="337"/>
        <end position="362"/>
    </location>
</feature>
<keyword evidence="7" id="KW-0132">Cell division</keyword>
<evidence type="ECO:0000256" key="3">
    <source>
        <dbReference type="ARBA" id="ARBA00022960"/>
    </source>
</evidence>
<dbReference type="GO" id="GO:0008360">
    <property type="term" value="P:regulation of cell shape"/>
    <property type="evidence" value="ECO:0007669"/>
    <property type="project" value="UniProtKB-KW"/>
</dbReference>
<feature type="transmembrane region" description="Helical" evidence="6">
    <location>
        <begin position="12"/>
        <end position="29"/>
    </location>
</feature>
<feature type="transmembrane region" description="Helical" evidence="6">
    <location>
        <begin position="224"/>
        <end position="246"/>
    </location>
</feature>
<dbReference type="Proteomes" id="UP000184536">
    <property type="component" value="Unassembled WGS sequence"/>
</dbReference>
<evidence type="ECO:0000256" key="5">
    <source>
        <dbReference type="ARBA" id="ARBA00023136"/>
    </source>
</evidence>
<dbReference type="STRING" id="1121919.SAMN02745975_01108"/>
<dbReference type="Pfam" id="PF01098">
    <property type="entry name" value="FTSW_RODA_SPOVE"/>
    <property type="match status" value="1"/>
</dbReference>
<dbReference type="PANTHER" id="PTHR30474">
    <property type="entry name" value="CELL CYCLE PROTEIN"/>
    <property type="match status" value="1"/>
</dbReference>
<evidence type="ECO:0000313" key="8">
    <source>
        <dbReference type="Proteomes" id="UP000184536"/>
    </source>
</evidence>
<keyword evidence="4 6" id="KW-1133">Transmembrane helix</keyword>